<organism evidence="2 3">
    <name type="scientific">Prevotella intermedia</name>
    <dbReference type="NCBI Taxonomy" id="28131"/>
    <lineage>
        <taxon>Bacteria</taxon>
        <taxon>Pseudomonadati</taxon>
        <taxon>Bacteroidota</taxon>
        <taxon>Bacteroidia</taxon>
        <taxon>Bacteroidales</taxon>
        <taxon>Prevotellaceae</taxon>
        <taxon>Prevotella</taxon>
    </lineage>
</organism>
<reference evidence="2 3" key="1">
    <citation type="submission" date="2017-11" db="EMBL/GenBank/DDBJ databases">
        <title>Genome sequencing of Prevotella intermedia KCOM 2698.</title>
        <authorList>
            <person name="Kook J.-K."/>
            <person name="Park S.-N."/>
            <person name="Lim Y.K."/>
        </authorList>
    </citation>
    <scope>NUCLEOTIDE SEQUENCE [LARGE SCALE GENOMIC DNA]</scope>
    <source>
        <strain evidence="2 3">KCOM 2698</strain>
    </source>
</reference>
<gene>
    <name evidence="2" type="ORF">CTM53_09590</name>
</gene>
<keyword evidence="1" id="KW-0812">Transmembrane</keyword>
<evidence type="ECO:0000256" key="1">
    <source>
        <dbReference type="SAM" id="Phobius"/>
    </source>
</evidence>
<dbReference type="Proteomes" id="UP000229102">
    <property type="component" value="Unassembled WGS sequence"/>
</dbReference>
<dbReference type="AlphaFoldDB" id="A0AAJ3RQU9"/>
<evidence type="ECO:0000313" key="2">
    <source>
        <dbReference type="EMBL" id="PJI18860.1"/>
    </source>
</evidence>
<accession>A0AAJ3RQU9</accession>
<protein>
    <recommendedName>
        <fullName evidence="4">DUF4848 domain-containing protein</fullName>
    </recommendedName>
</protein>
<name>A0AAJ3RQU9_PREIN</name>
<comment type="caution">
    <text evidence="2">The sequence shown here is derived from an EMBL/GenBank/DDBJ whole genome shotgun (WGS) entry which is preliminary data.</text>
</comment>
<evidence type="ECO:0008006" key="4">
    <source>
        <dbReference type="Google" id="ProtNLM"/>
    </source>
</evidence>
<evidence type="ECO:0000313" key="3">
    <source>
        <dbReference type="Proteomes" id="UP000229102"/>
    </source>
</evidence>
<proteinExistence type="predicted"/>
<keyword evidence="1" id="KW-0472">Membrane</keyword>
<keyword evidence="1" id="KW-1133">Transmembrane helix</keyword>
<dbReference type="EMBL" id="PENF01000002">
    <property type="protein sequence ID" value="PJI18860.1"/>
    <property type="molecule type" value="Genomic_DNA"/>
</dbReference>
<sequence length="329" mass="37837">MYIASLSVEFMFTILTKKTRIMKKFYFCNFLFQLNKRSIKQLPLMAFLMLFFCPLIMVAIFSSCSNEEYNQEGIPMLSRKHFANDTDLDAFIASFDNSYFNTKTTLYDEKASIIDVFKENTAIGSILNKKLEFEVADTIYKFGESGYTIYAIEKNAYKNIQKYLGQEKSILQDIESYPVVSFGKYQLEKGILLYYTGNPIIEVTRITVPIPTRVSQDGRTKVQASYWRSRNPLKSSCGVQVEAWSRENVNTDFTSADTDLELFWDIFYNIPVAPLPCPNRGGKVGHGNIIREQLYWCTGYYNMSLKSPSHIVGRAKCWDGSWIAANIDK</sequence>
<feature type="transmembrane region" description="Helical" evidence="1">
    <location>
        <begin position="42"/>
        <end position="61"/>
    </location>
</feature>